<evidence type="ECO:0000313" key="1">
    <source>
        <dbReference type="EMBL" id="KAF6134451.1"/>
    </source>
</evidence>
<protein>
    <submittedName>
        <fullName evidence="1">Uncharacterized protein</fullName>
    </submittedName>
</protein>
<comment type="caution">
    <text evidence="1">The sequence shown here is derived from an EMBL/GenBank/DDBJ whole genome shotgun (WGS) entry which is preliminary data.</text>
</comment>
<proteinExistence type="predicted"/>
<keyword evidence="2" id="KW-1185">Reference proteome</keyword>
<dbReference type="EMBL" id="JACGCM010002840">
    <property type="protein sequence ID" value="KAF6134451.1"/>
    <property type="molecule type" value="Genomic_DNA"/>
</dbReference>
<gene>
    <name evidence="1" type="ORF">GIB67_011877</name>
</gene>
<dbReference type="Proteomes" id="UP000541444">
    <property type="component" value="Unassembled WGS sequence"/>
</dbReference>
<accession>A0A7J7KVS2</accession>
<sequence length="89" mass="10070">MTPVIHPLNQIVHYVAFQVVDMDSSEHDETLQSLYKQKLEAPSILFSPLLCNIMLRSESSVEGNVSSSHREPNIANVLWNHSRRNGIAE</sequence>
<name>A0A7J7KVS2_9MAGN</name>
<dbReference type="AlphaFoldDB" id="A0A7J7KVS2"/>
<evidence type="ECO:0000313" key="2">
    <source>
        <dbReference type="Proteomes" id="UP000541444"/>
    </source>
</evidence>
<reference evidence="1 2" key="1">
    <citation type="journal article" date="2020" name="IScience">
        <title>Genome Sequencing of the Endangered Kingdonia uniflora (Circaeasteraceae, Ranunculales) Reveals Potential Mechanisms of Evolutionary Specialization.</title>
        <authorList>
            <person name="Sun Y."/>
            <person name="Deng T."/>
            <person name="Zhang A."/>
            <person name="Moore M.J."/>
            <person name="Landis J.B."/>
            <person name="Lin N."/>
            <person name="Zhang H."/>
            <person name="Zhang X."/>
            <person name="Huang J."/>
            <person name="Zhang X."/>
            <person name="Sun H."/>
            <person name="Wang H."/>
        </authorList>
    </citation>
    <scope>NUCLEOTIDE SEQUENCE [LARGE SCALE GENOMIC DNA]</scope>
    <source>
        <strain evidence="1">TB1705</strain>
        <tissue evidence="1">Leaf</tissue>
    </source>
</reference>
<organism evidence="1 2">
    <name type="scientific">Kingdonia uniflora</name>
    <dbReference type="NCBI Taxonomy" id="39325"/>
    <lineage>
        <taxon>Eukaryota</taxon>
        <taxon>Viridiplantae</taxon>
        <taxon>Streptophyta</taxon>
        <taxon>Embryophyta</taxon>
        <taxon>Tracheophyta</taxon>
        <taxon>Spermatophyta</taxon>
        <taxon>Magnoliopsida</taxon>
        <taxon>Ranunculales</taxon>
        <taxon>Circaeasteraceae</taxon>
        <taxon>Kingdonia</taxon>
    </lineage>
</organism>